<proteinExistence type="predicted"/>
<protein>
    <submittedName>
        <fullName evidence="1">Uncharacterized protein</fullName>
    </submittedName>
</protein>
<feature type="non-terminal residue" evidence="1">
    <location>
        <position position="135"/>
    </location>
</feature>
<reference evidence="1" key="1">
    <citation type="submission" date="2016-05" db="EMBL/GenBank/DDBJ databases">
        <authorList>
            <person name="Lavstsen T."/>
            <person name="Jespersen J.S."/>
        </authorList>
    </citation>
    <scope>NUCLEOTIDE SEQUENCE</scope>
    <source>
        <tissue evidence="1">Brain</tissue>
    </source>
</reference>
<dbReference type="EMBL" id="HADX01004266">
    <property type="protein sequence ID" value="SBP26498.1"/>
    <property type="molecule type" value="Transcribed_RNA"/>
</dbReference>
<name>A0A1A7Y8A1_9TELE</name>
<evidence type="ECO:0000313" key="1">
    <source>
        <dbReference type="EMBL" id="SBP26498.1"/>
    </source>
</evidence>
<sequence>KTIIVRGFGSASAPVDVVFKSSNAEHLTTNIHPCKSTAATGVVTEVMTSLPHVACSRDLVFPTRLRRALIDAVQRSGVVKKAASPCVRDPCIKRASCQDHGELLAASVDLKKRCQSSTCHLTPFFLIEGLESVTV</sequence>
<organism evidence="1">
    <name type="scientific">Iconisemion striatum</name>
    <dbReference type="NCBI Taxonomy" id="60296"/>
    <lineage>
        <taxon>Eukaryota</taxon>
        <taxon>Metazoa</taxon>
        <taxon>Chordata</taxon>
        <taxon>Craniata</taxon>
        <taxon>Vertebrata</taxon>
        <taxon>Euteleostomi</taxon>
        <taxon>Actinopterygii</taxon>
        <taxon>Neopterygii</taxon>
        <taxon>Teleostei</taxon>
        <taxon>Neoteleostei</taxon>
        <taxon>Acanthomorphata</taxon>
        <taxon>Ovalentaria</taxon>
        <taxon>Atherinomorphae</taxon>
        <taxon>Cyprinodontiformes</taxon>
        <taxon>Nothobranchiidae</taxon>
        <taxon>Iconisemion</taxon>
    </lineage>
</organism>
<gene>
    <name evidence="1" type="primary">Nfu_g_1_002368</name>
</gene>
<dbReference type="EMBL" id="HADW01004460">
    <property type="protein sequence ID" value="SBP05860.1"/>
    <property type="molecule type" value="Transcribed_RNA"/>
</dbReference>
<reference evidence="1" key="2">
    <citation type="submission" date="2016-06" db="EMBL/GenBank/DDBJ databases">
        <title>The genome of a short-lived fish provides insights into sex chromosome evolution and the genetic control of aging.</title>
        <authorList>
            <person name="Reichwald K."/>
            <person name="Felder M."/>
            <person name="Petzold A."/>
            <person name="Koch P."/>
            <person name="Groth M."/>
            <person name="Platzer M."/>
        </authorList>
    </citation>
    <scope>NUCLEOTIDE SEQUENCE</scope>
    <source>
        <tissue evidence="1">Brain</tissue>
    </source>
</reference>
<accession>A0A1A7Y8A1</accession>
<dbReference type="AlphaFoldDB" id="A0A1A7Y8A1"/>
<feature type="non-terminal residue" evidence="1">
    <location>
        <position position="1"/>
    </location>
</feature>